<reference evidence="2" key="1">
    <citation type="journal article" date="2019" name="Int. J. Syst. Evol. Microbiol.">
        <title>The Global Catalogue of Microorganisms (GCM) 10K type strain sequencing project: providing services to taxonomists for standard genome sequencing and annotation.</title>
        <authorList>
            <consortium name="The Broad Institute Genomics Platform"/>
            <consortium name="The Broad Institute Genome Sequencing Center for Infectious Disease"/>
            <person name="Wu L."/>
            <person name="Ma J."/>
        </authorList>
    </citation>
    <scope>NUCLEOTIDE SEQUENCE [LARGE SCALE GENOMIC DNA]</scope>
    <source>
        <strain evidence="2">NBRC 102122</strain>
    </source>
</reference>
<gene>
    <name evidence="1" type="ORF">GCM10007923_09460</name>
</gene>
<name>A0ABQ5ZDY4_9HYPH</name>
<dbReference type="Proteomes" id="UP001156702">
    <property type="component" value="Unassembled WGS sequence"/>
</dbReference>
<evidence type="ECO:0000313" key="1">
    <source>
        <dbReference type="EMBL" id="GLR49741.1"/>
    </source>
</evidence>
<dbReference type="RefSeq" id="WP_244765906.1">
    <property type="nucleotide sequence ID" value="NZ_BSOP01000005.1"/>
</dbReference>
<organism evidence="1 2">
    <name type="scientific">Shinella yambaruensis</name>
    <dbReference type="NCBI Taxonomy" id="415996"/>
    <lineage>
        <taxon>Bacteria</taxon>
        <taxon>Pseudomonadati</taxon>
        <taxon>Pseudomonadota</taxon>
        <taxon>Alphaproteobacteria</taxon>
        <taxon>Hyphomicrobiales</taxon>
        <taxon>Rhizobiaceae</taxon>
        <taxon>Shinella</taxon>
    </lineage>
</organism>
<protein>
    <submittedName>
        <fullName evidence="1">Uncharacterized protein</fullName>
    </submittedName>
</protein>
<sequence length="149" mass="17091">MPAKPILIYRLTPAQIDLIDRLATSDGIVMDGLAYPDLVAYQELEKLGFAEMRIEPRKKIKIAITDQGRQVRAARYISSKPVVRLTGPQFLAMRFLAERPRSYNDIPAEMKDVVRRLRLRGWATMEEDAEGRFWTALTAEGWEIVDLLD</sequence>
<dbReference type="EMBL" id="BSOP01000005">
    <property type="protein sequence ID" value="GLR49741.1"/>
    <property type="molecule type" value="Genomic_DNA"/>
</dbReference>
<keyword evidence="2" id="KW-1185">Reference proteome</keyword>
<evidence type="ECO:0000313" key="2">
    <source>
        <dbReference type="Proteomes" id="UP001156702"/>
    </source>
</evidence>
<accession>A0ABQ5ZDY4</accession>
<proteinExistence type="predicted"/>
<comment type="caution">
    <text evidence="1">The sequence shown here is derived from an EMBL/GenBank/DDBJ whole genome shotgun (WGS) entry which is preliminary data.</text>
</comment>